<feature type="domain" description="Restriction endonuclease type IV Mrr" evidence="1">
    <location>
        <begin position="7"/>
        <end position="62"/>
    </location>
</feature>
<dbReference type="Pfam" id="PF04471">
    <property type="entry name" value="Mrr_cat"/>
    <property type="match status" value="1"/>
</dbReference>
<protein>
    <submittedName>
        <fullName evidence="2">Restriction endonuclease</fullName>
    </submittedName>
</protein>
<reference evidence="2 3" key="1">
    <citation type="submission" date="2019-09" db="EMBL/GenBank/DDBJ databases">
        <title>The Halomonas whole genome shotgun (WGS).</title>
        <authorList>
            <person name="Xie Z."/>
        </authorList>
    </citation>
    <scope>NUCLEOTIDE SEQUENCE [LARGE SCALE GENOMIC DNA]</scope>
    <source>
        <strain evidence="2 3">NBT06E8</strain>
    </source>
</reference>
<dbReference type="EMBL" id="VWRT01000029">
    <property type="protein sequence ID" value="KAE8436886.1"/>
    <property type="molecule type" value="Genomic_DNA"/>
</dbReference>
<organism evidence="2 3">
    <name type="scientific">Vreelandella piezotolerans</name>
    <dbReference type="NCBI Taxonomy" id="2609667"/>
    <lineage>
        <taxon>Bacteria</taxon>
        <taxon>Pseudomonadati</taxon>
        <taxon>Pseudomonadota</taxon>
        <taxon>Gammaproteobacteria</taxon>
        <taxon>Oceanospirillales</taxon>
        <taxon>Halomonadaceae</taxon>
        <taxon>Vreelandella</taxon>
    </lineage>
</organism>
<proteinExistence type="predicted"/>
<dbReference type="GO" id="GO:0004519">
    <property type="term" value="F:endonuclease activity"/>
    <property type="evidence" value="ECO:0007669"/>
    <property type="project" value="UniProtKB-KW"/>
</dbReference>
<sequence length="71" mass="7690">MLAETTEGHVSAAHLRDFCRLVDDHRCKGIFVHTGRTGAMTREIAQGHPGVSIISGERLLQLVAPENASHS</sequence>
<keyword evidence="2" id="KW-0378">Hydrolase</keyword>
<dbReference type="InterPro" id="IPR007560">
    <property type="entry name" value="Restrct_endonuc_IV_Mrr"/>
</dbReference>
<comment type="caution">
    <text evidence="2">The sequence shown here is derived from an EMBL/GenBank/DDBJ whole genome shotgun (WGS) entry which is preliminary data.</text>
</comment>
<evidence type="ECO:0000313" key="3">
    <source>
        <dbReference type="Proteomes" id="UP000466130"/>
    </source>
</evidence>
<dbReference type="RefSeq" id="WP_153844106.1">
    <property type="nucleotide sequence ID" value="NZ_ML762946.1"/>
</dbReference>
<name>A0ABQ6X4D2_9GAMM</name>
<keyword evidence="2" id="KW-0540">Nuclease</keyword>
<evidence type="ECO:0000259" key="1">
    <source>
        <dbReference type="Pfam" id="PF04471"/>
    </source>
</evidence>
<gene>
    <name evidence="2" type="ORF">F1978_17340</name>
</gene>
<dbReference type="Proteomes" id="UP000466130">
    <property type="component" value="Unassembled WGS sequence"/>
</dbReference>
<keyword evidence="3" id="KW-1185">Reference proteome</keyword>
<keyword evidence="2" id="KW-0255">Endonuclease</keyword>
<accession>A0ABQ6X4D2</accession>
<evidence type="ECO:0000313" key="2">
    <source>
        <dbReference type="EMBL" id="KAE8436886.1"/>
    </source>
</evidence>